<feature type="compositionally biased region" description="Low complexity" evidence="1">
    <location>
        <begin position="121"/>
        <end position="133"/>
    </location>
</feature>
<feature type="region of interest" description="Disordered" evidence="1">
    <location>
        <begin position="467"/>
        <end position="511"/>
    </location>
</feature>
<sequence length="542" mass="60391">MSTLFRYSTDSNSLNNIPLHSNNHKFIKGFSTNSTASLLSSNNNNTNNVNYSKRIQQPPSISKYKSNTAANSNTNNSTGNANSSFYNDNESVTSTLSSNNSTNNSTIATSTTSPALNLKSNPAFNNTNNNNQHSTKNNILDDEDLYTIDSHFLNHAVFNDNNLNTMNSNNDPTYQLTRLDTRVSLENYYVEPQSDQYNVKLNLTQKQIDLIRYTWNKMLLEEESNPTTDMPGFFPDSSANKTPASSPSKAATSFNTKDIANAANASLAGKKALGKKNTNTRFESTTIASSLFCRQLYDNIMYKNPELERLFPSIKHQAVSFAGILTLIISQLENLSNLDDYLCKLGKLHSRILNIEAVDFQVMGEALIQTFQERFGKKFTKELENLWIKLYLYLANNLYQNGMDPTLKLTRYESNSSFVSNFDMTSPSPNLNSTSNYAGSNSLLRDDLSSNNLIGDHFSTLSRSNSNLLQQQQQHQGQGQQLHSASGMHSSNSMTNGMSGKQPLVSSGATPLSDTTILEEKPGIKKRFNKMRKKKGENCTIM</sequence>
<dbReference type="HOGENOM" id="CLU_035143_2_0_1"/>
<dbReference type="InterPro" id="IPR044399">
    <property type="entry name" value="Mb-like_M"/>
</dbReference>
<feature type="region of interest" description="Disordered" evidence="1">
    <location>
        <begin position="38"/>
        <end position="133"/>
    </location>
</feature>
<dbReference type="STRING" id="1245528.M3JWV7"/>
<protein>
    <recommendedName>
        <fullName evidence="2">Globin domain-containing protein</fullName>
    </recommendedName>
</protein>
<evidence type="ECO:0000259" key="2">
    <source>
        <dbReference type="PROSITE" id="PS01033"/>
    </source>
</evidence>
<name>M3JWV7_CANMX</name>
<gene>
    <name evidence="3" type="ORF">G210_2840</name>
</gene>
<dbReference type="PROSITE" id="PS01033">
    <property type="entry name" value="GLOBIN"/>
    <property type="match status" value="1"/>
</dbReference>
<dbReference type="Gene3D" id="1.10.490.10">
    <property type="entry name" value="Globins"/>
    <property type="match status" value="1"/>
</dbReference>
<dbReference type="PANTHER" id="PTHR43396">
    <property type="entry name" value="FLAVOHEMOPROTEIN"/>
    <property type="match status" value="1"/>
</dbReference>
<evidence type="ECO:0000313" key="4">
    <source>
        <dbReference type="Proteomes" id="UP000011777"/>
    </source>
</evidence>
<accession>M3JWV7</accession>
<dbReference type="SUPFAM" id="SSF46458">
    <property type="entry name" value="Globin-like"/>
    <property type="match status" value="1"/>
</dbReference>
<dbReference type="PANTHER" id="PTHR43396:SF6">
    <property type="entry name" value="ABL201WP"/>
    <property type="match status" value="1"/>
</dbReference>
<dbReference type="GO" id="GO:0020037">
    <property type="term" value="F:heme binding"/>
    <property type="evidence" value="ECO:0007669"/>
    <property type="project" value="InterPro"/>
</dbReference>
<feature type="compositionally biased region" description="Low complexity" evidence="1">
    <location>
        <begin position="468"/>
        <end position="483"/>
    </location>
</feature>
<evidence type="ECO:0000256" key="1">
    <source>
        <dbReference type="SAM" id="MobiDB-lite"/>
    </source>
</evidence>
<evidence type="ECO:0000313" key="3">
    <source>
        <dbReference type="EMBL" id="EMG46894.1"/>
    </source>
</evidence>
<feature type="compositionally biased region" description="Low complexity" evidence="1">
    <location>
        <begin position="237"/>
        <end position="253"/>
    </location>
</feature>
<comment type="caution">
    <text evidence="3">The sequence shown here is derived from an EMBL/GenBank/DDBJ whole genome shotgun (WGS) entry which is preliminary data.</text>
</comment>
<dbReference type="GO" id="GO:0019825">
    <property type="term" value="F:oxygen binding"/>
    <property type="evidence" value="ECO:0007669"/>
    <property type="project" value="InterPro"/>
</dbReference>
<reference evidence="3 4" key="1">
    <citation type="submission" date="2013-02" db="EMBL/GenBank/DDBJ databases">
        <title>Genome sequence of Candida maltosa Xu316, a potential industrial strain for xylitol and ethanol production.</title>
        <authorList>
            <person name="Yu J."/>
            <person name="Wang Q."/>
            <person name="Geng X."/>
            <person name="Bao W."/>
            <person name="He P."/>
            <person name="Cai J."/>
        </authorList>
    </citation>
    <scope>NUCLEOTIDE SEQUENCE [LARGE SCALE GENOMIC DNA]</scope>
    <source>
        <strain evidence="4">Xu316</strain>
    </source>
</reference>
<organism evidence="3 4">
    <name type="scientific">Candida maltosa (strain Xu316)</name>
    <name type="common">Yeast</name>
    <dbReference type="NCBI Taxonomy" id="1245528"/>
    <lineage>
        <taxon>Eukaryota</taxon>
        <taxon>Fungi</taxon>
        <taxon>Dikarya</taxon>
        <taxon>Ascomycota</taxon>
        <taxon>Saccharomycotina</taxon>
        <taxon>Pichiomycetes</taxon>
        <taxon>Debaryomycetaceae</taxon>
        <taxon>Candida/Lodderomyces clade</taxon>
        <taxon>Candida</taxon>
    </lineage>
</organism>
<dbReference type="eggNOG" id="KOG3378">
    <property type="taxonomic scope" value="Eukaryota"/>
</dbReference>
<dbReference type="Pfam" id="PF00042">
    <property type="entry name" value="Globin"/>
    <property type="match status" value="1"/>
</dbReference>
<proteinExistence type="predicted"/>
<dbReference type="InterPro" id="IPR000971">
    <property type="entry name" value="Globin"/>
</dbReference>
<feature type="compositionally biased region" description="Low complexity" evidence="1">
    <location>
        <begin position="38"/>
        <end position="52"/>
    </location>
</feature>
<feature type="domain" description="Globin" evidence="2">
    <location>
        <begin position="278"/>
        <end position="403"/>
    </location>
</feature>
<dbReference type="InterPro" id="IPR009050">
    <property type="entry name" value="Globin-like_sf"/>
</dbReference>
<dbReference type="AlphaFoldDB" id="M3JWV7"/>
<dbReference type="GO" id="GO:0046210">
    <property type="term" value="P:nitric oxide catabolic process"/>
    <property type="evidence" value="ECO:0007669"/>
    <property type="project" value="TreeGrafter"/>
</dbReference>
<dbReference type="EMBL" id="AOGT01001839">
    <property type="protein sequence ID" value="EMG46894.1"/>
    <property type="molecule type" value="Genomic_DNA"/>
</dbReference>
<feature type="region of interest" description="Disordered" evidence="1">
    <location>
        <begin position="226"/>
        <end position="253"/>
    </location>
</feature>
<dbReference type="OrthoDB" id="436496at2759"/>
<dbReference type="OMA" id="HNTHSNH"/>
<keyword evidence="4" id="KW-1185">Reference proteome</keyword>
<dbReference type="GO" id="GO:0071949">
    <property type="term" value="F:FAD binding"/>
    <property type="evidence" value="ECO:0007669"/>
    <property type="project" value="TreeGrafter"/>
</dbReference>
<dbReference type="CDD" id="cd01040">
    <property type="entry name" value="Mb-like"/>
    <property type="match status" value="1"/>
</dbReference>
<feature type="compositionally biased region" description="Low complexity" evidence="1">
    <location>
        <begin position="66"/>
        <end position="113"/>
    </location>
</feature>
<dbReference type="InterPro" id="IPR012292">
    <property type="entry name" value="Globin/Proto"/>
</dbReference>
<dbReference type="GO" id="GO:0071500">
    <property type="term" value="P:cellular response to nitrosative stress"/>
    <property type="evidence" value="ECO:0007669"/>
    <property type="project" value="TreeGrafter"/>
</dbReference>
<dbReference type="GO" id="GO:0008941">
    <property type="term" value="F:nitric oxide dioxygenase NAD(P)H activity"/>
    <property type="evidence" value="ECO:0007669"/>
    <property type="project" value="TreeGrafter"/>
</dbReference>
<feature type="compositionally biased region" description="Polar residues" evidence="1">
    <location>
        <begin position="487"/>
        <end position="511"/>
    </location>
</feature>
<dbReference type="Proteomes" id="UP000011777">
    <property type="component" value="Unassembled WGS sequence"/>
</dbReference>
<feature type="compositionally biased region" description="Polar residues" evidence="1">
    <location>
        <begin position="53"/>
        <end position="65"/>
    </location>
</feature>